<dbReference type="AlphaFoldDB" id="A0A848HJA9"/>
<dbReference type="PROSITE" id="PS51197">
    <property type="entry name" value="HTH_RRF2_2"/>
    <property type="match status" value="1"/>
</dbReference>
<dbReference type="EMBL" id="JABBFX010000006">
    <property type="protein sequence ID" value="NML48603.1"/>
    <property type="molecule type" value="Genomic_DNA"/>
</dbReference>
<name>A0A848HJA9_9BURK</name>
<evidence type="ECO:0000313" key="3">
    <source>
        <dbReference type="Proteomes" id="UP000541185"/>
    </source>
</evidence>
<dbReference type="Gene3D" id="1.10.10.10">
    <property type="entry name" value="Winged helix-like DNA-binding domain superfamily/Winged helix DNA-binding domain"/>
    <property type="match status" value="1"/>
</dbReference>
<evidence type="ECO:0000313" key="2">
    <source>
        <dbReference type="EMBL" id="NML48603.1"/>
    </source>
</evidence>
<dbReference type="GO" id="GO:0003677">
    <property type="term" value="F:DNA binding"/>
    <property type="evidence" value="ECO:0007669"/>
    <property type="project" value="UniProtKB-KW"/>
</dbReference>
<protein>
    <submittedName>
        <fullName evidence="2">Rrf2 family transcriptional regulator</fullName>
    </submittedName>
</protein>
<dbReference type="NCBIfam" id="TIGR00738">
    <property type="entry name" value="rrf2_super"/>
    <property type="match status" value="1"/>
</dbReference>
<dbReference type="Proteomes" id="UP000541185">
    <property type="component" value="Unassembled WGS sequence"/>
</dbReference>
<dbReference type="GO" id="GO:0003700">
    <property type="term" value="F:DNA-binding transcription factor activity"/>
    <property type="evidence" value="ECO:0007669"/>
    <property type="project" value="TreeGrafter"/>
</dbReference>
<proteinExistence type="predicted"/>
<sequence>MKLTAFTDYSLRVLMYLATDPAQRTTIARIAAAYGISENHLVKVVHFLGQQGWLKNVRGKGGGLELGLPPERIVLGQVVRATEGEAVVAECFGEGGDCCIAPSCRLRGVLREAVTAFEAVLDRYTLADLVSNRQQLAQVLFFEQPPARRAKAAA</sequence>
<keyword evidence="3" id="KW-1185">Reference proteome</keyword>
<comment type="caution">
    <text evidence="2">The sequence shown here is derived from an EMBL/GenBank/DDBJ whole genome shotgun (WGS) entry which is preliminary data.</text>
</comment>
<dbReference type="PANTHER" id="PTHR33221:SF4">
    <property type="entry name" value="HTH-TYPE TRANSCRIPTIONAL REPRESSOR NSRR"/>
    <property type="match status" value="1"/>
</dbReference>
<dbReference type="Pfam" id="PF02082">
    <property type="entry name" value="Rrf2"/>
    <property type="match status" value="1"/>
</dbReference>
<organism evidence="2 3">
    <name type="scientific">Ramlibacter agri</name>
    <dbReference type="NCBI Taxonomy" id="2728837"/>
    <lineage>
        <taxon>Bacteria</taxon>
        <taxon>Pseudomonadati</taxon>
        <taxon>Pseudomonadota</taxon>
        <taxon>Betaproteobacteria</taxon>
        <taxon>Burkholderiales</taxon>
        <taxon>Comamonadaceae</taxon>
        <taxon>Ramlibacter</taxon>
    </lineage>
</organism>
<dbReference type="GO" id="GO:0005829">
    <property type="term" value="C:cytosol"/>
    <property type="evidence" value="ECO:0007669"/>
    <property type="project" value="TreeGrafter"/>
</dbReference>
<gene>
    <name evidence="2" type="ORF">HHL11_32975</name>
</gene>
<reference evidence="2 3" key="1">
    <citation type="submission" date="2020-04" db="EMBL/GenBank/DDBJ databases">
        <title>Ramlibacter sp. G-1-2-2 isolated from soil.</title>
        <authorList>
            <person name="Dahal R.H."/>
        </authorList>
    </citation>
    <scope>NUCLEOTIDE SEQUENCE [LARGE SCALE GENOMIC DNA]</scope>
    <source>
        <strain evidence="2 3">G-1-2-2</strain>
    </source>
</reference>
<dbReference type="InterPro" id="IPR036390">
    <property type="entry name" value="WH_DNA-bd_sf"/>
</dbReference>
<dbReference type="InterPro" id="IPR036388">
    <property type="entry name" value="WH-like_DNA-bd_sf"/>
</dbReference>
<dbReference type="PANTHER" id="PTHR33221">
    <property type="entry name" value="WINGED HELIX-TURN-HELIX TRANSCRIPTIONAL REGULATOR, RRF2 FAMILY"/>
    <property type="match status" value="1"/>
</dbReference>
<dbReference type="InterPro" id="IPR000944">
    <property type="entry name" value="Tscrpt_reg_Rrf2"/>
</dbReference>
<dbReference type="SUPFAM" id="SSF46785">
    <property type="entry name" value="Winged helix' DNA-binding domain"/>
    <property type="match status" value="1"/>
</dbReference>
<evidence type="ECO:0000256" key="1">
    <source>
        <dbReference type="ARBA" id="ARBA00023125"/>
    </source>
</evidence>
<keyword evidence="1" id="KW-0238">DNA-binding</keyword>
<dbReference type="RefSeq" id="WP_169422941.1">
    <property type="nucleotide sequence ID" value="NZ_JABBFX010000006.1"/>
</dbReference>
<accession>A0A848HJA9</accession>